<reference evidence="4 5" key="1">
    <citation type="submission" date="2025-05" db="UniProtKB">
        <authorList>
            <consortium name="RefSeq"/>
        </authorList>
    </citation>
    <scope>IDENTIFICATION</scope>
</reference>
<proteinExistence type="predicted"/>
<dbReference type="AlphaFoldDB" id="A0A6J1NRM9"/>
<dbReference type="GO" id="GO:0005737">
    <property type="term" value="C:cytoplasm"/>
    <property type="evidence" value="ECO:0007669"/>
    <property type="project" value="TreeGrafter"/>
</dbReference>
<keyword evidence="3" id="KW-1185">Reference proteome</keyword>
<gene>
    <name evidence="4 5" type="primary">LOC112054036</name>
</gene>
<dbReference type="SMART" id="SM00369">
    <property type="entry name" value="LRR_TYP"/>
    <property type="match status" value="3"/>
</dbReference>
<dbReference type="RefSeq" id="XP_052742624.1">
    <property type="nucleotide sequence ID" value="XM_052886664.1"/>
</dbReference>
<dbReference type="InterPro" id="IPR001611">
    <property type="entry name" value="Leu-rich_rpt"/>
</dbReference>
<dbReference type="Pfam" id="PF13855">
    <property type="entry name" value="LRR_8"/>
    <property type="match status" value="2"/>
</dbReference>
<evidence type="ECO:0000313" key="3">
    <source>
        <dbReference type="Proteomes" id="UP001652582"/>
    </source>
</evidence>
<organism evidence="3 4">
    <name type="scientific">Bicyclus anynana</name>
    <name type="common">Squinting bush brown butterfly</name>
    <dbReference type="NCBI Taxonomy" id="110368"/>
    <lineage>
        <taxon>Eukaryota</taxon>
        <taxon>Metazoa</taxon>
        <taxon>Ecdysozoa</taxon>
        <taxon>Arthropoda</taxon>
        <taxon>Hexapoda</taxon>
        <taxon>Insecta</taxon>
        <taxon>Pterygota</taxon>
        <taxon>Neoptera</taxon>
        <taxon>Endopterygota</taxon>
        <taxon>Lepidoptera</taxon>
        <taxon>Glossata</taxon>
        <taxon>Ditrysia</taxon>
        <taxon>Papilionoidea</taxon>
        <taxon>Nymphalidae</taxon>
        <taxon>Satyrinae</taxon>
        <taxon>Satyrini</taxon>
        <taxon>Mycalesina</taxon>
        <taxon>Bicyclus</taxon>
    </lineage>
</organism>
<dbReference type="KEGG" id="bany:112054036"/>
<dbReference type="Proteomes" id="UP001652582">
    <property type="component" value="Chromosome 17"/>
</dbReference>
<dbReference type="PROSITE" id="PS51450">
    <property type="entry name" value="LRR"/>
    <property type="match status" value="1"/>
</dbReference>
<dbReference type="SUPFAM" id="SSF52058">
    <property type="entry name" value="L domain-like"/>
    <property type="match status" value="1"/>
</dbReference>
<accession>A0A6J1NRM9</accession>
<evidence type="ECO:0000313" key="5">
    <source>
        <dbReference type="RefSeq" id="XP_052742624.1"/>
    </source>
</evidence>
<name>A0A6J1NRM9_BICAN</name>
<dbReference type="Gene3D" id="3.80.10.10">
    <property type="entry name" value="Ribonuclease Inhibitor"/>
    <property type="match status" value="2"/>
</dbReference>
<evidence type="ECO:0000256" key="2">
    <source>
        <dbReference type="ARBA" id="ARBA00022737"/>
    </source>
</evidence>
<dbReference type="InterPro" id="IPR050216">
    <property type="entry name" value="LRR_domain-containing"/>
</dbReference>
<dbReference type="PANTHER" id="PTHR48051:SF54">
    <property type="entry name" value="LEUCINE-RICH REPEAT-CONTAINING PROTEIN"/>
    <property type="match status" value="1"/>
</dbReference>
<dbReference type="InterPro" id="IPR003591">
    <property type="entry name" value="Leu-rich_rpt_typical-subtyp"/>
</dbReference>
<keyword evidence="1" id="KW-0433">Leucine-rich repeat</keyword>
<dbReference type="OrthoDB" id="17912at2759"/>
<evidence type="ECO:0000313" key="4">
    <source>
        <dbReference type="RefSeq" id="XP_023949449.2"/>
    </source>
</evidence>
<keyword evidence="2" id="KW-0677">Repeat</keyword>
<protein>
    <submittedName>
        <fullName evidence="4">Leucine-rich repeat protein 1 isoform X1</fullName>
    </submittedName>
    <submittedName>
        <fullName evidence="5">Leucine-rich repeat protein 1 isoform X2</fullName>
    </submittedName>
</protein>
<evidence type="ECO:0000256" key="1">
    <source>
        <dbReference type="ARBA" id="ARBA00022614"/>
    </source>
</evidence>
<dbReference type="GeneID" id="112054036"/>
<dbReference type="RefSeq" id="XP_023949449.2">
    <property type="nucleotide sequence ID" value="XM_024093681.2"/>
</dbReference>
<dbReference type="PANTHER" id="PTHR48051">
    <property type="match status" value="1"/>
</dbReference>
<dbReference type="InterPro" id="IPR032675">
    <property type="entry name" value="LRR_dom_sf"/>
</dbReference>
<sequence length="320" mass="36363">MGLHKSCITDETKDSTVCNLSSIAVKSKDVAPTKLTINNWSEFPAKGLPHTLKSLYIEGLKLCSLRQDILSLNHLTLLSLSNNEIEKIPPEFGNLPSLRELYLSNNSLGLNKNPNWQWLLGIQVSKTLKVLDLCGNKLEDLPKSIWKLQNLITLKLDNNILNKLPSSLGRISTLRYLSVSKNNLQYIPYSLKHCGLEHLDISLNDFTPEETGLQQYGTQWEFYNSLVHIAAKAVLENKLSYAPNILPKTLVELLDNSNICICGKPVLDDKCLIKKTRFNEFSSISFILVKDFFTVQCFICSPKCHYYFRVIRIYNLILNT</sequence>